<keyword evidence="10" id="KW-1185">Reference proteome</keyword>
<dbReference type="FunFam" id="3.40.50.300:FF:000245">
    <property type="entry name" value="C-1-tetrahydrofolate synthase, cytoplasmic"/>
    <property type="match status" value="1"/>
</dbReference>
<dbReference type="Gene3D" id="3.10.410.10">
    <property type="entry name" value="Formyltetrahydrofolate synthetase, domain 3"/>
    <property type="match status" value="1"/>
</dbReference>
<comment type="subunit">
    <text evidence="2">Homodimer.</text>
</comment>
<dbReference type="GO" id="GO:0005524">
    <property type="term" value="F:ATP binding"/>
    <property type="evidence" value="ECO:0007669"/>
    <property type="project" value="UniProtKB-KW"/>
</dbReference>
<dbReference type="STRING" id="69332.A0A388JWH1"/>
<sequence length="647" mass="69043">MGKSVRNHELKIVSPTPADIVIAQSVTPVPISEIAESLGLQSEDIALYGDTKAKVKLSVLDRIGSEKRGRGYYVVVGGISPTPLGEGKSTTTVGVCQALGGHLSKKVVTCLRQPSQGPTFGIKGGAAGGGYSQVIPMEEFNLHLTGDIHAITAANNLLAAAIDARMFHESTQSDAALFNRLCPADKSGKRSFAGVMMRRLRKLGIEKKDPAELTAEEKRQFARLDMDPERITWKRVMDTNDRFLRKITVGQGPDEKGFTRQTGFDIAVASEIMAVLALTTSLADLRERLGRMVVATSKAGDPITADDLGVGGALTVLMKDAIHPTLMQTLERTPVLVHAGPFANIAHGNSSIVADQIALQLVGDGGFVITEAGFGADIGLEKFFNIKCRYSGLQPDCAVLVATVRALKMHGGGPPVVAGRPLDRAYVEENLDLVRKGCCNLARHVENAKLFGVPVVVAINKFGTDTQEELDAVRAEALAAGANEAVVTSHFAEGGKGAVELALALERVCREKRESGSSSGSEEFKFLYPLDLSIKEKIAAIATKIYRASDVSYSPEAEEQIAIYERQGFGQLPICMAKTQYSFSHDAALKGAPSGFVLPIREVRASVGAGFIYPIVGTMSTMPGLPTRPCFYDIDIDCVTGQVVGLS</sequence>
<dbReference type="Proteomes" id="UP000265515">
    <property type="component" value="Unassembled WGS sequence"/>
</dbReference>
<comment type="caution">
    <text evidence="9">The sequence shown here is derived from an EMBL/GenBank/DDBJ whole genome shotgun (WGS) entry which is preliminary data.</text>
</comment>
<dbReference type="FunFam" id="3.10.410.10:FF:000001">
    <property type="entry name" value="Putative formate--tetrahydrofolate ligase"/>
    <property type="match status" value="1"/>
</dbReference>
<gene>
    <name evidence="9" type="ORF">CBR_g29353</name>
</gene>
<evidence type="ECO:0000256" key="6">
    <source>
        <dbReference type="ARBA" id="ARBA00022741"/>
    </source>
</evidence>
<dbReference type="SUPFAM" id="SSF52540">
    <property type="entry name" value="P-loop containing nucleoside triphosphate hydrolases"/>
    <property type="match status" value="1"/>
</dbReference>
<dbReference type="OMA" id="KFWNLKC"/>
<dbReference type="PROSITE" id="PS00721">
    <property type="entry name" value="FTHFS_1"/>
    <property type="match status" value="1"/>
</dbReference>
<evidence type="ECO:0000256" key="7">
    <source>
        <dbReference type="ARBA" id="ARBA00022840"/>
    </source>
</evidence>
<evidence type="ECO:0000313" key="9">
    <source>
        <dbReference type="EMBL" id="GBG62154.1"/>
    </source>
</evidence>
<dbReference type="Gene3D" id="3.40.50.300">
    <property type="entry name" value="P-loop containing nucleotide triphosphate hydrolases"/>
    <property type="match status" value="2"/>
</dbReference>
<dbReference type="PROSITE" id="PS00722">
    <property type="entry name" value="FTHFS_2"/>
    <property type="match status" value="1"/>
</dbReference>
<keyword evidence="4" id="KW-0554">One-carbon metabolism</keyword>
<dbReference type="AlphaFoldDB" id="A0A388JWH1"/>
<reference evidence="9 10" key="1">
    <citation type="journal article" date="2018" name="Cell">
        <title>The Chara Genome: Secondary Complexity and Implications for Plant Terrestrialization.</title>
        <authorList>
            <person name="Nishiyama T."/>
            <person name="Sakayama H."/>
            <person name="Vries J.D."/>
            <person name="Buschmann H."/>
            <person name="Saint-Marcoux D."/>
            <person name="Ullrich K.K."/>
            <person name="Haas F.B."/>
            <person name="Vanderstraeten L."/>
            <person name="Becker D."/>
            <person name="Lang D."/>
            <person name="Vosolsobe S."/>
            <person name="Rombauts S."/>
            <person name="Wilhelmsson P.K.I."/>
            <person name="Janitza P."/>
            <person name="Kern R."/>
            <person name="Heyl A."/>
            <person name="Rumpler F."/>
            <person name="Villalobos L.I.A.C."/>
            <person name="Clay J.M."/>
            <person name="Skokan R."/>
            <person name="Toyoda A."/>
            <person name="Suzuki Y."/>
            <person name="Kagoshima H."/>
            <person name="Schijlen E."/>
            <person name="Tajeshwar N."/>
            <person name="Catarino B."/>
            <person name="Hetherington A.J."/>
            <person name="Saltykova A."/>
            <person name="Bonnot C."/>
            <person name="Breuninger H."/>
            <person name="Symeonidi A."/>
            <person name="Radhakrishnan G.V."/>
            <person name="Van Nieuwerburgh F."/>
            <person name="Deforce D."/>
            <person name="Chang C."/>
            <person name="Karol K.G."/>
            <person name="Hedrich R."/>
            <person name="Ulvskov P."/>
            <person name="Glockner G."/>
            <person name="Delwiche C.F."/>
            <person name="Petrasek J."/>
            <person name="Van de Peer Y."/>
            <person name="Friml J."/>
            <person name="Beilby M."/>
            <person name="Dolan L."/>
            <person name="Kohara Y."/>
            <person name="Sugano S."/>
            <person name="Fujiyama A."/>
            <person name="Delaux P.-M."/>
            <person name="Quint M."/>
            <person name="TheiBen G."/>
            <person name="Hagemann M."/>
            <person name="Harholt J."/>
            <person name="Dunand C."/>
            <person name="Zachgo S."/>
            <person name="Langdale J."/>
            <person name="Maumus F."/>
            <person name="Straeten D.V.D."/>
            <person name="Gould S.B."/>
            <person name="Rensing S.A."/>
        </authorList>
    </citation>
    <scope>NUCLEOTIDE SEQUENCE [LARGE SCALE GENOMIC DNA]</scope>
    <source>
        <strain evidence="9 10">S276</strain>
    </source>
</reference>
<evidence type="ECO:0000256" key="2">
    <source>
        <dbReference type="ARBA" id="ARBA00011738"/>
    </source>
</evidence>
<dbReference type="FunFam" id="3.40.50.300:FF:001123">
    <property type="entry name" value="C-1-tetrahydrofolate synthase, cytoplasmic isoform X2"/>
    <property type="match status" value="1"/>
</dbReference>
<evidence type="ECO:0000313" key="10">
    <source>
        <dbReference type="Proteomes" id="UP000265515"/>
    </source>
</evidence>
<evidence type="ECO:0000256" key="1">
    <source>
        <dbReference type="ARBA" id="ARBA00004777"/>
    </source>
</evidence>
<dbReference type="EC" id="6.3.4.3" evidence="3"/>
<keyword evidence="5" id="KW-0436">Ligase</keyword>
<dbReference type="EMBL" id="BFEA01000026">
    <property type="protein sequence ID" value="GBG62154.1"/>
    <property type="molecule type" value="Genomic_DNA"/>
</dbReference>
<dbReference type="InterPro" id="IPR027417">
    <property type="entry name" value="P-loop_NTPase"/>
</dbReference>
<evidence type="ECO:0000256" key="4">
    <source>
        <dbReference type="ARBA" id="ARBA00022563"/>
    </source>
</evidence>
<dbReference type="OrthoDB" id="5126881at2759"/>
<keyword evidence="7" id="KW-0067">ATP-binding</keyword>
<dbReference type="GO" id="GO:0004329">
    <property type="term" value="F:formate-tetrahydrofolate ligase activity"/>
    <property type="evidence" value="ECO:0007669"/>
    <property type="project" value="UniProtKB-EC"/>
</dbReference>
<dbReference type="CDD" id="cd00477">
    <property type="entry name" value="FTHFS"/>
    <property type="match status" value="1"/>
</dbReference>
<evidence type="ECO:0000256" key="5">
    <source>
        <dbReference type="ARBA" id="ARBA00022598"/>
    </source>
</evidence>
<dbReference type="Pfam" id="PF01268">
    <property type="entry name" value="FTHFS"/>
    <property type="match status" value="1"/>
</dbReference>
<dbReference type="Gramene" id="GBG62154">
    <property type="protein sequence ID" value="GBG62154"/>
    <property type="gene ID" value="CBR_g29353"/>
</dbReference>
<dbReference type="InterPro" id="IPR000559">
    <property type="entry name" value="Formate_THF_ligase"/>
</dbReference>
<dbReference type="HAMAP" id="MF_01543">
    <property type="entry name" value="FTHFS"/>
    <property type="match status" value="1"/>
</dbReference>
<evidence type="ECO:0000256" key="3">
    <source>
        <dbReference type="ARBA" id="ARBA00012295"/>
    </source>
</evidence>
<proteinExistence type="inferred from homology"/>
<accession>A0A388JWH1</accession>
<name>A0A388JWH1_CHABU</name>
<dbReference type="InterPro" id="IPR020628">
    <property type="entry name" value="Formate_THF_ligase_CS"/>
</dbReference>
<dbReference type="GO" id="GO:0035999">
    <property type="term" value="P:tetrahydrofolate interconversion"/>
    <property type="evidence" value="ECO:0007669"/>
    <property type="project" value="UniProtKB-UniPathway"/>
</dbReference>
<comment type="pathway">
    <text evidence="1">One-carbon metabolism; tetrahydrofolate interconversion.</text>
</comment>
<organism evidence="9 10">
    <name type="scientific">Chara braunii</name>
    <name type="common">Braun's stonewort</name>
    <dbReference type="NCBI Taxonomy" id="69332"/>
    <lineage>
        <taxon>Eukaryota</taxon>
        <taxon>Viridiplantae</taxon>
        <taxon>Streptophyta</taxon>
        <taxon>Charophyceae</taxon>
        <taxon>Charales</taxon>
        <taxon>Characeae</taxon>
        <taxon>Chara</taxon>
    </lineage>
</organism>
<dbReference type="UniPathway" id="UPA00193"/>
<protein>
    <recommendedName>
        <fullName evidence="3">formate--tetrahydrofolate ligase</fullName>
        <ecNumber evidence="3">6.3.4.3</ecNumber>
    </recommendedName>
    <alternativeName>
        <fullName evidence="8">Formyltetrahydrofolate synthetase</fullName>
    </alternativeName>
</protein>
<keyword evidence="6" id="KW-0547">Nucleotide-binding</keyword>
<evidence type="ECO:0000256" key="8">
    <source>
        <dbReference type="ARBA" id="ARBA00079657"/>
    </source>
</evidence>